<feature type="non-terminal residue" evidence="1">
    <location>
        <position position="39"/>
    </location>
</feature>
<reference evidence="1" key="1">
    <citation type="submission" date="2023-03" db="EMBL/GenBank/DDBJ databases">
        <authorList>
            <person name="Steffen K."/>
            <person name="Cardenas P."/>
        </authorList>
    </citation>
    <scope>NUCLEOTIDE SEQUENCE</scope>
</reference>
<accession>A0AA35WXP3</accession>
<dbReference type="EMBL" id="CASHTH010002482">
    <property type="protein sequence ID" value="CAI8030475.1"/>
    <property type="molecule type" value="Genomic_DNA"/>
</dbReference>
<evidence type="ECO:0000313" key="1">
    <source>
        <dbReference type="EMBL" id="CAI8030475.1"/>
    </source>
</evidence>
<protein>
    <submittedName>
        <fullName evidence="1">Uncharacterized protein</fullName>
    </submittedName>
</protein>
<dbReference type="AlphaFoldDB" id="A0AA35WXP3"/>
<sequence>MDYVHLVRILLLCYISINHRVAMVRYQTRVPKVLILLTP</sequence>
<name>A0AA35WXP3_GEOBA</name>
<comment type="caution">
    <text evidence="1">The sequence shown here is derived from an EMBL/GenBank/DDBJ whole genome shotgun (WGS) entry which is preliminary data.</text>
</comment>
<evidence type="ECO:0000313" key="2">
    <source>
        <dbReference type="Proteomes" id="UP001174909"/>
    </source>
</evidence>
<gene>
    <name evidence="1" type="ORF">GBAR_LOCUS17282</name>
</gene>
<proteinExistence type="predicted"/>
<keyword evidence="2" id="KW-1185">Reference proteome</keyword>
<dbReference type="Proteomes" id="UP001174909">
    <property type="component" value="Unassembled WGS sequence"/>
</dbReference>
<organism evidence="1 2">
    <name type="scientific">Geodia barretti</name>
    <name type="common">Barrett's horny sponge</name>
    <dbReference type="NCBI Taxonomy" id="519541"/>
    <lineage>
        <taxon>Eukaryota</taxon>
        <taxon>Metazoa</taxon>
        <taxon>Porifera</taxon>
        <taxon>Demospongiae</taxon>
        <taxon>Heteroscleromorpha</taxon>
        <taxon>Tetractinellida</taxon>
        <taxon>Astrophorina</taxon>
        <taxon>Geodiidae</taxon>
        <taxon>Geodia</taxon>
    </lineage>
</organism>